<dbReference type="InterPro" id="IPR050794">
    <property type="entry name" value="CPA2_transporter"/>
</dbReference>
<dbReference type="AlphaFoldDB" id="A0A160TG72"/>
<evidence type="ECO:0000256" key="5">
    <source>
        <dbReference type="ARBA" id="ARBA00023065"/>
    </source>
</evidence>
<feature type="transmembrane region" description="Helical" evidence="7">
    <location>
        <begin position="233"/>
        <end position="257"/>
    </location>
</feature>
<protein>
    <submittedName>
        <fullName evidence="9">Cation:proton antiporter</fullName>
    </submittedName>
</protein>
<dbReference type="EMBL" id="CZQE01000016">
    <property type="protein sequence ID" value="CUS43201.1"/>
    <property type="molecule type" value="Genomic_DNA"/>
</dbReference>
<feature type="transmembrane region" description="Helical" evidence="7">
    <location>
        <begin position="319"/>
        <end position="337"/>
    </location>
</feature>
<accession>A0A160TG72</accession>
<evidence type="ECO:0000313" key="9">
    <source>
        <dbReference type="EMBL" id="CUS43201.1"/>
    </source>
</evidence>
<evidence type="ECO:0000256" key="1">
    <source>
        <dbReference type="ARBA" id="ARBA00004141"/>
    </source>
</evidence>
<dbReference type="PANTHER" id="PTHR32468:SF0">
    <property type="entry name" value="K(+)_H(+) ANTIPORTER 1"/>
    <property type="match status" value="1"/>
</dbReference>
<evidence type="ECO:0000256" key="4">
    <source>
        <dbReference type="ARBA" id="ARBA00022989"/>
    </source>
</evidence>
<feature type="transmembrane region" description="Helical" evidence="7">
    <location>
        <begin position="133"/>
        <end position="151"/>
    </location>
</feature>
<proteinExistence type="predicted"/>
<keyword evidence="5" id="KW-0406">Ion transport</keyword>
<feature type="transmembrane region" description="Helical" evidence="7">
    <location>
        <begin position="293"/>
        <end position="312"/>
    </location>
</feature>
<feature type="transmembrane region" description="Helical" evidence="7">
    <location>
        <begin position="269"/>
        <end position="287"/>
    </location>
</feature>
<evidence type="ECO:0000256" key="3">
    <source>
        <dbReference type="ARBA" id="ARBA00022692"/>
    </source>
</evidence>
<feature type="transmembrane region" description="Helical" evidence="7">
    <location>
        <begin position="101"/>
        <end position="121"/>
    </location>
</feature>
<evidence type="ECO:0000256" key="7">
    <source>
        <dbReference type="SAM" id="Phobius"/>
    </source>
</evidence>
<keyword evidence="3 7" id="KW-0812">Transmembrane</keyword>
<feature type="transmembrane region" description="Helical" evidence="7">
    <location>
        <begin position="349"/>
        <end position="370"/>
    </location>
</feature>
<feature type="transmembrane region" description="Helical" evidence="7">
    <location>
        <begin position="67"/>
        <end position="89"/>
    </location>
</feature>
<dbReference type="GO" id="GO:1902600">
    <property type="term" value="P:proton transmembrane transport"/>
    <property type="evidence" value="ECO:0007669"/>
    <property type="project" value="InterPro"/>
</dbReference>
<sequence length="458" mass="47333">MAEGVIDSIWSTVGGVLSAHGPAVPAAAASYTPGDFSVHFFLQLAVILLACRVVGWAGKKFLGQPQVVGEMIAGVILGPSLLGLLFPGLQGAIFPKETRSVLYAGSQLGVGLYMFLVGTTLQLDKFKSKAKSAMSVSFAGIAAPFLIAFLITPFLLGVPGLFAKDISPANATLFMGACIALTAFPMLARIINERGLADTSLGTLSLTAGAFDDAVSWCVLAIVLATFGGGPGVAVLAIGGGLAYAAFIILFGQRLLAPLGRAVERAGEMSVTVLAITLMLFCMSAFLMDAVGIHAIFGGFILGVVMPRGLFAEQLKKKIEPLAVVLLLPMFFTYSGLNTRLDMVNSATLLLIALGILVASILAKGGACYLAARIAGEDNRTALGIGALMNSRGLMELIIINIGLQKGIIGPTLFSMLVLMAIVTTMMAGPLFELVYGRDARASGELGAIDGGLAAEPA</sequence>
<feature type="transmembrane region" description="Helical" evidence="7">
    <location>
        <begin position="203"/>
        <end position="227"/>
    </location>
</feature>
<feature type="domain" description="Cation/H+ exchanger transmembrane" evidence="8">
    <location>
        <begin position="53"/>
        <end position="432"/>
    </location>
</feature>
<feature type="transmembrane region" description="Helical" evidence="7">
    <location>
        <begin position="408"/>
        <end position="432"/>
    </location>
</feature>
<dbReference type="Pfam" id="PF00999">
    <property type="entry name" value="Na_H_Exchanger"/>
    <property type="match status" value="1"/>
</dbReference>
<dbReference type="PANTHER" id="PTHR32468">
    <property type="entry name" value="CATION/H + ANTIPORTER"/>
    <property type="match status" value="1"/>
</dbReference>
<reference evidence="9" key="1">
    <citation type="submission" date="2015-10" db="EMBL/GenBank/DDBJ databases">
        <authorList>
            <person name="Gilbert D.G."/>
        </authorList>
    </citation>
    <scope>NUCLEOTIDE SEQUENCE</scope>
</reference>
<evidence type="ECO:0000256" key="6">
    <source>
        <dbReference type="ARBA" id="ARBA00023136"/>
    </source>
</evidence>
<dbReference type="InterPro" id="IPR038770">
    <property type="entry name" value="Na+/solute_symporter_sf"/>
</dbReference>
<feature type="transmembrane region" description="Helical" evidence="7">
    <location>
        <begin position="36"/>
        <end position="55"/>
    </location>
</feature>
<keyword evidence="6 7" id="KW-0472">Membrane</keyword>
<name>A0A160TG72_9ZZZZ</name>
<dbReference type="InterPro" id="IPR006153">
    <property type="entry name" value="Cation/H_exchanger_TM"/>
</dbReference>
<gene>
    <name evidence="9" type="ORF">MGWOODY_Smn3572</name>
</gene>
<evidence type="ECO:0000256" key="2">
    <source>
        <dbReference type="ARBA" id="ARBA00022448"/>
    </source>
</evidence>
<dbReference type="GO" id="GO:0015297">
    <property type="term" value="F:antiporter activity"/>
    <property type="evidence" value="ECO:0007669"/>
    <property type="project" value="InterPro"/>
</dbReference>
<keyword evidence="4 7" id="KW-1133">Transmembrane helix</keyword>
<dbReference type="Gene3D" id="1.20.1530.20">
    <property type="match status" value="1"/>
</dbReference>
<comment type="subcellular location">
    <subcellularLocation>
        <location evidence="1">Membrane</location>
        <topology evidence="1">Multi-pass membrane protein</topology>
    </subcellularLocation>
</comment>
<feature type="transmembrane region" description="Helical" evidence="7">
    <location>
        <begin position="382"/>
        <end position="402"/>
    </location>
</feature>
<organism evidence="9">
    <name type="scientific">hydrothermal vent metagenome</name>
    <dbReference type="NCBI Taxonomy" id="652676"/>
    <lineage>
        <taxon>unclassified sequences</taxon>
        <taxon>metagenomes</taxon>
        <taxon>ecological metagenomes</taxon>
    </lineage>
</organism>
<dbReference type="GO" id="GO:0016020">
    <property type="term" value="C:membrane"/>
    <property type="evidence" value="ECO:0007669"/>
    <property type="project" value="UniProtKB-SubCell"/>
</dbReference>
<keyword evidence="2" id="KW-0813">Transport</keyword>
<evidence type="ECO:0000259" key="8">
    <source>
        <dbReference type="Pfam" id="PF00999"/>
    </source>
</evidence>
<feature type="transmembrane region" description="Helical" evidence="7">
    <location>
        <begin position="171"/>
        <end position="191"/>
    </location>
</feature>